<feature type="transmembrane region" description="Helical" evidence="1">
    <location>
        <begin position="42"/>
        <end position="61"/>
    </location>
</feature>
<keyword evidence="4" id="KW-1185">Reference proteome</keyword>
<gene>
    <name evidence="3" type="ORF">QM481_23420</name>
</gene>
<keyword evidence="1" id="KW-1133">Transmembrane helix</keyword>
<organism evidence="3 4">
    <name type="scientific">Flectobacillus rivi</name>
    <dbReference type="NCBI Taxonomy" id="2984209"/>
    <lineage>
        <taxon>Bacteria</taxon>
        <taxon>Pseudomonadati</taxon>
        <taxon>Bacteroidota</taxon>
        <taxon>Cytophagia</taxon>
        <taxon>Cytophagales</taxon>
        <taxon>Flectobacillaceae</taxon>
        <taxon>Flectobacillus</taxon>
    </lineage>
</organism>
<reference evidence="3 4" key="1">
    <citation type="submission" date="2023-05" db="EMBL/GenBank/DDBJ databases">
        <title>Novel species of genus Flectobacillus isolated from stream in China.</title>
        <authorList>
            <person name="Lu H."/>
        </authorList>
    </citation>
    <scope>NUCLEOTIDE SEQUENCE [LARGE SCALE GENOMIC DNA]</scope>
    <source>
        <strain evidence="3 4">LFS242W</strain>
    </source>
</reference>
<accession>A0ABT6Z8R5</accession>
<dbReference type="Gene3D" id="3.30.565.10">
    <property type="entry name" value="Histidine kinase-like ATPase, C-terminal domain"/>
    <property type="match status" value="1"/>
</dbReference>
<keyword evidence="1" id="KW-0812">Transmembrane</keyword>
<keyword evidence="1" id="KW-0472">Membrane</keyword>
<dbReference type="InterPro" id="IPR010559">
    <property type="entry name" value="Sig_transdc_His_kin_internal"/>
</dbReference>
<feature type="transmembrane region" description="Helical" evidence="1">
    <location>
        <begin position="7"/>
        <end position="30"/>
    </location>
</feature>
<dbReference type="PANTHER" id="PTHR34220">
    <property type="entry name" value="SENSOR HISTIDINE KINASE YPDA"/>
    <property type="match status" value="1"/>
</dbReference>
<dbReference type="GO" id="GO:0016301">
    <property type="term" value="F:kinase activity"/>
    <property type="evidence" value="ECO:0007669"/>
    <property type="project" value="UniProtKB-KW"/>
</dbReference>
<name>A0ABT6Z8R5_9BACT</name>
<evidence type="ECO:0000313" key="3">
    <source>
        <dbReference type="EMBL" id="MDI9877512.1"/>
    </source>
</evidence>
<dbReference type="Pfam" id="PF06580">
    <property type="entry name" value="His_kinase"/>
    <property type="match status" value="1"/>
</dbReference>
<keyword evidence="3" id="KW-0808">Transferase</keyword>
<dbReference type="PANTHER" id="PTHR34220:SF7">
    <property type="entry name" value="SENSOR HISTIDINE KINASE YPDA"/>
    <property type="match status" value="1"/>
</dbReference>
<feature type="transmembrane region" description="Helical" evidence="1">
    <location>
        <begin position="73"/>
        <end position="100"/>
    </location>
</feature>
<dbReference type="RefSeq" id="WP_283383582.1">
    <property type="nucleotide sequence ID" value="NZ_JASHIE010000021.1"/>
</dbReference>
<dbReference type="Proteomes" id="UP001225761">
    <property type="component" value="Unassembled WGS sequence"/>
</dbReference>
<dbReference type="SUPFAM" id="SSF55874">
    <property type="entry name" value="ATPase domain of HSP90 chaperone/DNA topoisomerase II/histidine kinase"/>
    <property type="match status" value="1"/>
</dbReference>
<evidence type="ECO:0000313" key="4">
    <source>
        <dbReference type="Proteomes" id="UP001225761"/>
    </source>
</evidence>
<evidence type="ECO:0000256" key="1">
    <source>
        <dbReference type="SAM" id="Phobius"/>
    </source>
</evidence>
<feature type="domain" description="Signal transduction histidine kinase internal region" evidence="2">
    <location>
        <begin position="159"/>
        <end position="239"/>
    </location>
</feature>
<evidence type="ECO:0000259" key="2">
    <source>
        <dbReference type="Pfam" id="PF06580"/>
    </source>
</evidence>
<comment type="caution">
    <text evidence="3">The sequence shown here is derived from an EMBL/GenBank/DDBJ whole genome shotgun (WGS) entry which is preliminary data.</text>
</comment>
<proteinExistence type="predicted"/>
<feature type="transmembrane region" description="Helical" evidence="1">
    <location>
        <begin position="112"/>
        <end position="132"/>
    </location>
</feature>
<keyword evidence="3" id="KW-0418">Kinase</keyword>
<sequence>MNNKLRLIWIYLLVWLLYMFCEVAVYYGLIEVPFSFKTIVPIILHGVCKLCVFILVTQYVLPRQAQPSSAGILVPRLGLSIGMVVVWTLTVHFVFIPQWFDPSQYSHWRKDLWFQASTYTVIISWALAFWYAQSFFEQAQQQQIEKLEKERLNDAIKQAELTNLKKQISPHFFYNTLNFFYAQSVQYSENLSRGILLLSEIMRYAIKDDDEEGKVHLNKEVAQIQNYVELNQLRFDNQLHVQVEIKGNLEYRRIVPLILLTFVENAFKFGDLSNPTHPLLIEISVKENHLTFKTYNKKCSEAKKQSGGIGLSNTRRRLLLAYPNRHKLTTSDEGDFFSLTLHLVL</sequence>
<dbReference type="InterPro" id="IPR050640">
    <property type="entry name" value="Bact_2-comp_sensor_kinase"/>
</dbReference>
<protein>
    <submittedName>
        <fullName evidence="3">Histidine kinase</fullName>
    </submittedName>
</protein>
<dbReference type="InterPro" id="IPR036890">
    <property type="entry name" value="HATPase_C_sf"/>
</dbReference>
<dbReference type="EMBL" id="JASHIE010000021">
    <property type="protein sequence ID" value="MDI9877512.1"/>
    <property type="molecule type" value="Genomic_DNA"/>
</dbReference>